<name>A0A1G6USK3_9BACT</name>
<dbReference type="RefSeq" id="WP_090145569.1">
    <property type="nucleotide sequence ID" value="NZ_FNAN01000001.1"/>
</dbReference>
<protein>
    <recommendedName>
        <fullName evidence="3">Resolvase, N terminal domain</fullName>
    </recommendedName>
</protein>
<dbReference type="STRING" id="659014.SAMN04487996_10134"/>
<evidence type="ECO:0000313" key="1">
    <source>
        <dbReference type="EMBL" id="SDD43547.1"/>
    </source>
</evidence>
<keyword evidence="2" id="KW-1185">Reference proteome</keyword>
<proteinExistence type="predicted"/>
<reference evidence="2" key="1">
    <citation type="submission" date="2016-10" db="EMBL/GenBank/DDBJ databases">
        <authorList>
            <person name="Varghese N."/>
            <person name="Submissions S."/>
        </authorList>
    </citation>
    <scope>NUCLEOTIDE SEQUENCE [LARGE SCALE GENOMIC DNA]</scope>
    <source>
        <strain evidence="2">DSM 25329</strain>
    </source>
</reference>
<dbReference type="OrthoDB" id="961874at2"/>
<organism evidence="1 2">
    <name type="scientific">Dyadobacter soli</name>
    <dbReference type="NCBI Taxonomy" id="659014"/>
    <lineage>
        <taxon>Bacteria</taxon>
        <taxon>Pseudomonadati</taxon>
        <taxon>Bacteroidota</taxon>
        <taxon>Cytophagia</taxon>
        <taxon>Cytophagales</taxon>
        <taxon>Spirosomataceae</taxon>
        <taxon>Dyadobacter</taxon>
    </lineage>
</organism>
<gene>
    <name evidence="1" type="ORF">SAMN04487996_10134</name>
</gene>
<accession>A0A1G6USK3</accession>
<dbReference type="EMBL" id="FNAN01000001">
    <property type="protein sequence ID" value="SDD43547.1"/>
    <property type="molecule type" value="Genomic_DNA"/>
</dbReference>
<sequence>MFIGYLPYGAEDIFLEKLQMAGCHQIIKESEAGSNAGLMRLIDSLNEGDVLILCHSSHAGTELDFLNVLIRVGCKCAHFVSIDQDLDTLRDTTFHCAEASH</sequence>
<dbReference type="Proteomes" id="UP000198748">
    <property type="component" value="Unassembled WGS sequence"/>
</dbReference>
<evidence type="ECO:0000313" key="2">
    <source>
        <dbReference type="Proteomes" id="UP000198748"/>
    </source>
</evidence>
<evidence type="ECO:0008006" key="3">
    <source>
        <dbReference type="Google" id="ProtNLM"/>
    </source>
</evidence>
<dbReference type="AlphaFoldDB" id="A0A1G6USK3"/>